<organism evidence="1 2">
    <name type="scientific">Anaeramoeba flamelloides</name>
    <dbReference type="NCBI Taxonomy" id="1746091"/>
    <lineage>
        <taxon>Eukaryota</taxon>
        <taxon>Metamonada</taxon>
        <taxon>Anaeramoebidae</taxon>
        <taxon>Anaeramoeba</taxon>
    </lineage>
</organism>
<evidence type="ECO:0000313" key="1">
    <source>
        <dbReference type="EMBL" id="KAJ3431461.1"/>
    </source>
</evidence>
<evidence type="ECO:0000313" key="2">
    <source>
        <dbReference type="Proteomes" id="UP001146793"/>
    </source>
</evidence>
<name>A0AAV7YP18_9EUKA</name>
<sequence length="175" mass="19515">MAHKYIFYIPPELILKYLSNLQGGGGEEKVLTGSSRWELSFGCLLLNPAGLALVSSWGNISIETSILPLSSSSRLGCQGLWDFQNSLSDWLACSSIIISIHISSFSDRLKLVGVHRVLYSMGFWFVSCHSRLNHILSKPMIVSPIRSSELNDHNQRRGIFNSELPGITQLNSNHR</sequence>
<reference evidence="1" key="1">
    <citation type="submission" date="2022-08" db="EMBL/GenBank/DDBJ databases">
        <title>Novel sulphate-reducing endosymbionts in the free-living metamonad Anaeramoeba.</title>
        <authorList>
            <person name="Jerlstrom-Hultqvist J."/>
            <person name="Cepicka I."/>
            <person name="Gallot-Lavallee L."/>
            <person name="Salas-Leiva D."/>
            <person name="Curtis B.A."/>
            <person name="Zahonova K."/>
            <person name="Pipaliya S."/>
            <person name="Dacks J."/>
            <person name="Roger A.J."/>
        </authorList>
    </citation>
    <scope>NUCLEOTIDE SEQUENCE</scope>
    <source>
        <strain evidence="1">Busselton2</strain>
    </source>
</reference>
<comment type="caution">
    <text evidence="1">The sequence shown here is derived from an EMBL/GenBank/DDBJ whole genome shotgun (WGS) entry which is preliminary data.</text>
</comment>
<dbReference type="Proteomes" id="UP001146793">
    <property type="component" value="Unassembled WGS sequence"/>
</dbReference>
<protein>
    <submittedName>
        <fullName evidence="1">Uncharacterized protein</fullName>
    </submittedName>
</protein>
<accession>A0AAV7YP18</accession>
<dbReference type="EMBL" id="JANTQA010000048">
    <property type="protein sequence ID" value="KAJ3431461.1"/>
    <property type="molecule type" value="Genomic_DNA"/>
</dbReference>
<dbReference type="AlphaFoldDB" id="A0AAV7YP18"/>
<proteinExistence type="predicted"/>
<gene>
    <name evidence="1" type="ORF">M0812_03143</name>
</gene>